<evidence type="ECO:0000259" key="6">
    <source>
        <dbReference type="Pfam" id="PF04116"/>
    </source>
</evidence>
<keyword evidence="8" id="KW-1185">Reference proteome</keyword>
<feature type="transmembrane region" description="Helical" evidence="5">
    <location>
        <begin position="84"/>
        <end position="105"/>
    </location>
</feature>
<comment type="caution">
    <text evidence="7">The sequence shown here is derived from an EMBL/GenBank/DDBJ whole genome shotgun (WGS) entry which is preliminary data.</text>
</comment>
<name>A0A495VDR7_9GAMM</name>
<comment type="subcellular location">
    <subcellularLocation>
        <location evidence="1">Membrane</location>
    </subcellularLocation>
</comment>
<keyword evidence="3 5" id="KW-1133">Transmembrane helix</keyword>
<protein>
    <submittedName>
        <fullName evidence="7">Sterol desaturase/sphingolipid hydroxylase (Fatty acid hydroxylase superfamily)</fullName>
    </submittedName>
</protein>
<dbReference type="InterPro" id="IPR050307">
    <property type="entry name" value="Sterol_Desaturase_Related"/>
</dbReference>
<dbReference type="Proteomes" id="UP000274556">
    <property type="component" value="Unassembled WGS sequence"/>
</dbReference>
<proteinExistence type="predicted"/>
<dbReference type="InterPro" id="IPR006694">
    <property type="entry name" value="Fatty_acid_hydroxylase"/>
</dbReference>
<evidence type="ECO:0000256" key="2">
    <source>
        <dbReference type="ARBA" id="ARBA00022692"/>
    </source>
</evidence>
<feature type="transmembrane region" description="Helical" evidence="5">
    <location>
        <begin position="12"/>
        <end position="29"/>
    </location>
</feature>
<dbReference type="GO" id="GO:0005506">
    <property type="term" value="F:iron ion binding"/>
    <property type="evidence" value="ECO:0007669"/>
    <property type="project" value="InterPro"/>
</dbReference>
<dbReference type="AlphaFoldDB" id="A0A495VDR7"/>
<gene>
    <name evidence="7" type="ORF">BDD21_4108</name>
</gene>
<sequence length="288" mass="32847">MDSFIQTHEATIRLVFFFGIFALMAIWEVRAPRRERTLTRLQRWTSNLGLVALNTVVLRILFPAAAVGMALFTSAQGWGLLNAIALPGWLAVLIAVVVLDFVIWVQHVLFHAVPALWRLHRVHHADLDYDLTTGARFHPIEIVLSMLIKFATIAALGPPVVAVILFEVILNGMAMFNHANVRLPLGVDRALRWFVVTPDMHRVHHSIEDDETNSNFGFNLSWWDRLLGTYRDQPRAGHEGMTIGIRDHRDPRRVDRLDGMLVLPFIGQVTDYAINRRSWEDHPPDPRP</sequence>
<feature type="domain" description="Fatty acid hydroxylase" evidence="6">
    <location>
        <begin position="92"/>
        <end position="229"/>
    </location>
</feature>
<dbReference type="GO" id="GO:0016020">
    <property type="term" value="C:membrane"/>
    <property type="evidence" value="ECO:0007669"/>
    <property type="project" value="UniProtKB-SubCell"/>
</dbReference>
<keyword evidence="2 5" id="KW-0812">Transmembrane</keyword>
<feature type="transmembrane region" description="Helical" evidence="5">
    <location>
        <begin position="146"/>
        <end position="170"/>
    </location>
</feature>
<accession>A0A495VDR7</accession>
<evidence type="ECO:0000313" key="7">
    <source>
        <dbReference type="EMBL" id="RKT46585.1"/>
    </source>
</evidence>
<dbReference type="EMBL" id="RBXL01000001">
    <property type="protein sequence ID" value="RKT46585.1"/>
    <property type="molecule type" value="Genomic_DNA"/>
</dbReference>
<keyword evidence="4 5" id="KW-0472">Membrane</keyword>
<dbReference type="GO" id="GO:0008610">
    <property type="term" value="P:lipid biosynthetic process"/>
    <property type="evidence" value="ECO:0007669"/>
    <property type="project" value="InterPro"/>
</dbReference>
<dbReference type="GO" id="GO:0016491">
    <property type="term" value="F:oxidoreductase activity"/>
    <property type="evidence" value="ECO:0007669"/>
    <property type="project" value="InterPro"/>
</dbReference>
<dbReference type="Pfam" id="PF04116">
    <property type="entry name" value="FA_hydroxylase"/>
    <property type="match status" value="1"/>
</dbReference>
<organism evidence="7 8">
    <name type="scientific">Thiocapsa rosea</name>
    <dbReference type="NCBI Taxonomy" id="69360"/>
    <lineage>
        <taxon>Bacteria</taxon>
        <taxon>Pseudomonadati</taxon>
        <taxon>Pseudomonadota</taxon>
        <taxon>Gammaproteobacteria</taxon>
        <taxon>Chromatiales</taxon>
        <taxon>Chromatiaceae</taxon>
        <taxon>Thiocapsa</taxon>
    </lineage>
</organism>
<evidence type="ECO:0000313" key="8">
    <source>
        <dbReference type="Proteomes" id="UP000274556"/>
    </source>
</evidence>
<evidence type="ECO:0000256" key="5">
    <source>
        <dbReference type="SAM" id="Phobius"/>
    </source>
</evidence>
<reference evidence="7 8" key="1">
    <citation type="submission" date="2018-10" db="EMBL/GenBank/DDBJ databases">
        <title>Genomic Encyclopedia of Archaeal and Bacterial Type Strains, Phase II (KMG-II): from individual species to whole genera.</title>
        <authorList>
            <person name="Goeker M."/>
        </authorList>
    </citation>
    <scope>NUCLEOTIDE SEQUENCE [LARGE SCALE GENOMIC DNA]</scope>
    <source>
        <strain evidence="7 8">DSM 235</strain>
    </source>
</reference>
<feature type="transmembrane region" description="Helical" evidence="5">
    <location>
        <begin position="50"/>
        <end position="72"/>
    </location>
</feature>
<dbReference type="RefSeq" id="WP_245969707.1">
    <property type="nucleotide sequence ID" value="NZ_RBXL01000001.1"/>
</dbReference>
<evidence type="ECO:0000256" key="3">
    <source>
        <dbReference type="ARBA" id="ARBA00022989"/>
    </source>
</evidence>
<evidence type="ECO:0000256" key="4">
    <source>
        <dbReference type="ARBA" id="ARBA00023136"/>
    </source>
</evidence>
<evidence type="ECO:0000256" key="1">
    <source>
        <dbReference type="ARBA" id="ARBA00004370"/>
    </source>
</evidence>
<dbReference type="PANTHER" id="PTHR11863">
    <property type="entry name" value="STEROL DESATURASE"/>
    <property type="match status" value="1"/>
</dbReference>